<keyword evidence="11 14" id="KW-0482">Metalloprotease</keyword>
<dbReference type="SUPFAM" id="SSF54631">
    <property type="entry name" value="CBS-domain pair"/>
    <property type="match status" value="1"/>
</dbReference>
<dbReference type="Pfam" id="PF02163">
    <property type="entry name" value="Peptidase_M50"/>
    <property type="match status" value="2"/>
</dbReference>
<evidence type="ECO:0000256" key="4">
    <source>
        <dbReference type="ARBA" id="ARBA00022670"/>
    </source>
</evidence>
<name>A0A117RXR6_9ACTN</name>
<comment type="caution">
    <text evidence="19">The sequence shown here is derived from an EMBL/GenBank/DDBJ whole genome shotgun (WGS) entry which is preliminary data.</text>
</comment>
<keyword evidence="8 14" id="KW-0378">Hydrolase</keyword>
<evidence type="ECO:0000256" key="8">
    <source>
        <dbReference type="ARBA" id="ARBA00022801"/>
    </source>
</evidence>
<evidence type="ECO:0000256" key="9">
    <source>
        <dbReference type="ARBA" id="ARBA00022833"/>
    </source>
</evidence>
<dbReference type="SMART" id="SM00116">
    <property type="entry name" value="CBS"/>
    <property type="match status" value="2"/>
</dbReference>
<dbReference type="CDD" id="cd06164">
    <property type="entry name" value="S2P-M50_SpoIVFB_CBS"/>
    <property type="match status" value="1"/>
</dbReference>
<feature type="active site" evidence="15">
    <location>
        <position position="68"/>
    </location>
</feature>
<keyword evidence="3 14" id="KW-1003">Cell membrane</keyword>
<dbReference type="Pfam" id="PF00571">
    <property type="entry name" value="CBS"/>
    <property type="match status" value="2"/>
</dbReference>
<dbReference type="RefSeq" id="WP_067035676.1">
    <property type="nucleotide sequence ID" value="NZ_KQ949135.1"/>
</dbReference>
<feature type="binding site" evidence="16">
    <location>
        <position position="166"/>
    </location>
    <ligand>
        <name>Zn(2+)</name>
        <dbReference type="ChEBI" id="CHEBI:29105"/>
        <note>catalytic</note>
    </ligand>
</feature>
<dbReference type="PROSITE" id="PS51371">
    <property type="entry name" value="CBS"/>
    <property type="match status" value="2"/>
</dbReference>
<evidence type="ECO:0000256" key="7">
    <source>
        <dbReference type="ARBA" id="ARBA00022737"/>
    </source>
</evidence>
<dbReference type="GO" id="GO:0046872">
    <property type="term" value="F:metal ion binding"/>
    <property type="evidence" value="ECO:0007669"/>
    <property type="project" value="UniProtKB-UniRule"/>
</dbReference>
<evidence type="ECO:0000256" key="14">
    <source>
        <dbReference type="PIRNR" id="PIRNR006404"/>
    </source>
</evidence>
<keyword evidence="7" id="KW-0677">Repeat</keyword>
<evidence type="ECO:0000256" key="17">
    <source>
        <dbReference type="PROSITE-ProRule" id="PRU00703"/>
    </source>
</evidence>
<keyword evidence="12 17" id="KW-0129">CBS domain</keyword>
<feature type="transmembrane region" description="Helical" evidence="14">
    <location>
        <begin position="12"/>
        <end position="35"/>
    </location>
</feature>
<evidence type="ECO:0000256" key="1">
    <source>
        <dbReference type="ARBA" id="ARBA00004651"/>
    </source>
</evidence>
<dbReference type="PANTHER" id="PTHR39188">
    <property type="entry name" value="MEMBRANE-ASSOCIATED ZINC METALLOPROTEASE M50B"/>
    <property type="match status" value="1"/>
</dbReference>
<evidence type="ECO:0000259" key="18">
    <source>
        <dbReference type="PROSITE" id="PS51371"/>
    </source>
</evidence>
<accession>A0A117RXR6</accession>
<dbReference type="STRING" id="909626.AQJ91_46125"/>
<dbReference type="Gene3D" id="3.10.580.10">
    <property type="entry name" value="CBS-domain"/>
    <property type="match status" value="1"/>
</dbReference>
<feature type="transmembrane region" description="Helical" evidence="14">
    <location>
        <begin position="143"/>
        <end position="163"/>
    </location>
</feature>
<feature type="domain" description="CBS" evidence="18">
    <location>
        <begin position="316"/>
        <end position="375"/>
    </location>
</feature>
<keyword evidence="13 14" id="KW-0472">Membrane</keyword>
<dbReference type="EMBL" id="LMXB01000141">
    <property type="protein sequence ID" value="KUO14554.1"/>
    <property type="molecule type" value="Genomic_DNA"/>
</dbReference>
<comment type="similarity">
    <text evidence="2 14">Belongs to the peptidase M50B family.</text>
</comment>
<dbReference type="InterPro" id="IPR016483">
    <property type="entry name" value="UCP006404_Pept_M50_CBS"/>
</dbReference>
<gene>
    <name evidence="19" type="ORF">AQJ91_46125</name>
</gene>
<dbReference type="GO" id="GO:0005886">
    <property type="term" value="C:plasma membrane"/>
    <property type="evidence" value="ECO:0007669"/>
    <property type="project" value="UniProtKB-SubCell"/>
</dbReference>
<sequence length="393" mass="40802">MGATFSLGRLAGIRVGVHWSVLVIFVLIALGLAGGRLPDAHPDRPVWSYWLVGLITAVVFFLSLLAHELSHALVARRNGVGSESITLWLLGGVARLKSEAPSPVAELRIAGIGPLVSLLLGIVFALLTVLFGALYGSGLVLEALAWLAAINIMLAVFNALPAAPLDGGRLLRAAVWWRTGSRLRATEVATSAGRGLGWLLVAAGLYLVFMGAVIDGVWLLIIGWFMSAMATAEGGQAKVRELLGSVPVREAMTPDPTTVPAASTVTEFLSGAPWQYRHSAFPVTDPGGGPVGVISVNRAGEVPVAERDSTTIASAMVAVDDLPTAGPDDPLTGLLPALEASPVHQALVLADGRLVGIVTSSDVSRTITWLASAAGSRTPRTPLHPGRSSPASS</sequence>
<keyword evidence="5 14" id="KW-0812">Transmembrane</keyword>
<keyword evidence="6 14" id="KW-0479">Metal-binding</keyword>
<dbReference type="PANTHER" id="PTHR39188:SF3">
    <property type="entry name" value="STAGE IV SPORULATION PROTEIN FB"/>
    <property type="match status" value="1"/>
</dbReference>
<evidence type="ECO:0000256" key="5">
    <source>
        <dbReference type="ARBA" id="ARBA00022692"/>
    </source>
</evidence>
<comment type="cofactor">
    <cofactor evidence="14 16">
        <name>Zn(2+)</name>
        <dbReference type="ChEBI" id="CHEBI:29105"/>
    </cofactor>
    <text evidence="14 16">Binds 1 zinc ion per subunit.</text>
</comment>
<evidence type="ECO:0000313" key="20">
    <source>
        <dbReference type="Proteomes" id="UP000053260"/>
    </source>
</evidence>
<dbReference type="InterPro" id="IPR008915">
    <property type="entry name" value="Peptidase_M50"/>
</dbReference>
<feature type="binding site" evidence="16">
    <location>
        <position position="67"/>
    </location>
    <ligand>
        <name>Zn(2+)</name>
        <dbReference type="ChEBI" id="CHEBI:29105"/>
        <note>catalytic</note>
    </ligand>
</feature>
<dbReference type="OrthoDB" id="9781963at2"/>
<dbReference type="AlphaFoldDB" id="A0A117RXR6"/>
<dbReference type="InterPro" id="IPR000644">
    <property type="entry name" value="CBS_dom"/>
</dbReference>
<feature type="domain" description="CBS" evidence="18">
    <location>
        <begin position="252"/>
        <end position="309"/>
    </location>
</feature>
<evidence type="ECO:0000256" key="16">
    <source>
        <dbReference type="PIRSR" id="PIRSR006404-2"/>
    </source>
</evidence>
<comment type="subcellular location">
    <subcellularLocation>
        <location evidence="1 14">Cell membrane</location>
        <topology evidence="1 14">Multi-pass membrane protein</topology>
    </subcellularLocation>
</comment>
<reference evidence="19 20" key="1">
    <citation type="submission" date="2015-10" db="EMBL/GenBank/DDBJ databases">
        <title>Draft genome sequence of Streptomyces sp. RV15, isolated from a marine sponge.</title>
        <authorList>
            <person name="Ruckert C."/>
            <person name="Abdelmohsen U.R."/>
            <person name="Winkler A."/>
            <person name="Hentschel U."/>
            <person name="Kalinowski J."/>
            <person name="Kampfer P."/>
            <person name="Glaeser S."/>
        </authorList>
    </citation>
    <scope>NUCLEOTIDE SEQUENCE [LARGE SCALE GENOMIC DNA]</scope>
    <source>
        <strain evidence="19 20">RV15</strain>
    </source>
</reference>
<organism evidence="19 20">
    <name type="scientific">Streptomyces dysideae</name>
    <dbReference type="NCBI Taxonomy" id="909626"/>
    <lineage>
        <taxon>Bacteria</taxon>
        <taxon>Bacillati</taxon>
        <taxon>Actinomycetota</taxon>
        <taxon>Actinomycetes</taxon>
        <taxon>Kitasatosporales</taxon>
        <taxon>Streptomycetaceae</taxon>
        <taxon>Streptomyces</taxon>
    </lineage>
</organism>
<feature type="transmembrane region" description="Helical" evidence="14">
    <location>
        <begin position="47"/>
        <end position="67"/>
    </location>
</feature>
<feature type="transmembrane region" description="Helical" evidence="14">
    <location>
        <begin position="115"/>
        <end position="137"/>
    </location>
</feature>
<keyword evidence="4 14" id="KW-0645">Protease</keyword>
<evidence type="ECO:0000256" key="15">
    <source>
        <dbReference type="PIRSR" id="PIRSR006404-1"/>
    </source>
</evidence>
<proteinExistence type="inferred from homology"/>
<evidence type="ECO:0000256" key="12">
    <source>
        <dbReference type="ARBA" id="ARBA00023122"/>
    </source>
</evidence>
<dbReference type="GO" id="GO:0006508">
    <property type="term" value="P:proteolysis"/>
    <property type="evidence" value="ECO:0007669"/>
    <property type="project" value="UniProtKB-KW"/>
</dbReference>
<protein>
    <recommendedName>
        <fullName evidence="14">Zinc metalloprotease</fullName>
    </recommendedName>
</protein>
<dbReference type="InterPro" id="IPR046342">
    <property type="entry name" value="CBS_dom_sf"/>
</dbReference>
<evidence type="ECO:0000256" key="13">
    <source>
        <dbReference type="ARBA" id="ARBA00023136"/>
    </source>
</evidence>
<evidence type="ECO:0000256" key="3">
    <source>
        <dbReference type="ARBA" id="ARBA00022475"/>
    </source>
</evidence>
<evidence type="ECO:0000313" key="19">
    <source>
        <dbReference type="EMBL" id="KUO14554.1"/>
    </source>
</evidence>
<dbReference type="Proteomes" id="UP000053260">
    <property type="component" value="Unassembled WGS sequence"/>
</dbReference>
<evidence type="ECO:0000256" key="11">
    <source>
        <dbReference type="ARBA" id="ARBA00023049"/>
    </source>
</evidence>
<dbReference type="PIRSF" id="PIRSF006404">
    <property type="entry name" value="UCP006404_Pept_M50_CBS"/>
    <property type="match status" value="1"/>
</dbReference>
<evidence type="ECO:0000256" key="6">
    <source>
        <dbReference type="ARBA" id="ARBA00022723"/>
    </source>
</evidence>
<feature type="binding site" evidence="16">
    <location>
        <position position="71"/>
    </location>
    <ligand>
        <name>Zn(2+)</name>
        <dbReference type="ChEBI" id="CHEBI:29105"/>
        <note>catalytic</note>
    </ligand>
</feature>
<evidence type="ECO:0000256" key="2">
    <source>
        <dbReference type="ARBA" id="ARBA00007931"/>
    </source>
</evidence>
<keyword evidence="9 14" id="KW-0862">Zinc</keyword>
<keyword evidence="20" id="KW-1185">Reference proteome</keyword>
<feature type="transmembrane region" description="Helical" evidence="14">
    <location>
        <begin position="198"/>
        <end position="226"/>
    </location>
</feature>
<keyword evidence="10 14" id="KW-1133">Transmembrane helix</keyword>
<dbReference type="GO" id="GO:0008237">
    <property type="term" value="F:metallopeptidase activity"/>
    <property type="evidence" value="ECO:0007669"/>
    <property type="project" value="UniProtKB-UniRule"/>
</dbReference>
<evidence type="ECO:0000256" key="10">
    <source>
        <dbReference type="ARBA" id="ARBA00022989"/>
    </source>
</evidence>